<dbReference type="EMBL" id="JAODIM010000041">
    <property type="protein sequence ID" value="MCU5778693.1"/>
    <property type="molecule type" value="Genomic_DNA"/>
</dbReference>
<organism evidence="2 3">
    <name type="scientific">Winslowiella arboricola</name>
    <dbReference type="NCBI Taxonomy" id="2978220"/>
    <lineage>
        <taxon>Bacteria</taxon>
        <taxon>Pseudomonadati</taxon>
        <taxon>Pseudomonadota</taxon>
        <taxon>Gammaproteobacteria</taxon>
        <taxon>Enterobacterales</taxon>
        <taxon>Erwiniaceae</taxon>
        <taxon>Winslowiella</taxon>
    </lineage>
</organism>
<accession>A0A9J6PSP7</accession>
<evidence type="ECO:0000313" key="2">
    <source>
        <dbReference type="EMBL" id="MCU5778693.1"/>
    </source>
</evidence>
<sequence length="1736" mass="198672">MSDQLSLPGTSTSSQSVGFCEQQVKGKKCIVEQTQSVLNINATISPIPTSSANARKTMAKLQCTPSELPAKQVEHNDFRSKCGKPVNTNTDYGNGDKSARHFTPGDFQVSPSQNIYNMQTILRTLPSEKFDYHKVGKYLETSDKYSTQSAAGACRIINDEKENVFKSVRIRAKQFFTELREVYNSQVDKVSAEKLKLMIDIICAICNPSSHNLTPFLNEISTLLINGDYENMFLQLRANQNLRNRLGQTAFGSVVLKQMREVFPLDVAISELNQRQQQFLDIIQALCTPIDNLNLHQICELDITGKNLIEITHYLSKNTGIKKILNDTFYGQSIWFNLLNHPVYFKTLSVRANIESLLEKIELKKEKIKQIDNLSLIWRALNVLSRAITRREIEELHKKIKSESLMLELILLGTDLFRTLWQIQRCGVQNSLMGLLSSDDRIMRDIITNGLNLEEIANQVSPVLLVDCQRCEEFVRICYLLSACDAFFEHDNINGRAIKLFNTMMEFHPLTPDDIEIFLNQLKKSQQFFFAGIGKEKTEANNNANTEVCASIISAMVFLRPDLAWIDIKRILLVIENMPSSVNFHNRQYNDAMQQYINSFEQWSGPYANHSDKATVTRIVHSYFKSGMEGKINEIADDISRRLRDSLSTEVLKENFYRSLKNIIDDNLIKKLDIGKEQLKQIESEMLDYLLICGRYSDNKREAIFNTTIAQILKLPSEMLAYKLKKQNLTTEHYKEYHHNGDDRLLTMAHIDDIEHFGILHIDISAFISKLKDAYDAFNVMKLFFAPQPELSAYIAALLTSMTDILYKREKNKISEFKEMVNIFFDSAIFEEFMASIQDNEEVTDALMTIKAGLLSLSLPDISILFNKIEKLGIHFSAKDSENFKTYIDELLKSTEHSQPEINRLILNYLLRLTLESGSIKTPQVQFKGQSHEFLDALTRSLHENMTRIKKAEAIRLMAEWGITSSNMDYTKIACEFINGASNNVTKTPPSNKERRGQELKKLSPEEASYFSKKLDEMLSEKITAPQDKIMEIVEEFRRSRNIKVLKDVANYHFLYVTLNNLRNKYRNEQDDAKRRQMIEEMYKIIINMDNHDTLNTFYQVQEKEKKCYSAQEFIKYTDKKEQVSGSLMCKMVNLDTRLREIISQRYADSVEEYKKENEACQRENALSYHYYENELSKYQYERDRRARDLFQQCSHLTELDYKYNFRQWQNDNKTESQLATLLQMEAHQQWLNTKLLVVCNVRGVVDIKMAADSKITVNNNKGAAGGINRHQFLHSGLHTDKLFMVEVSRKELLAAQEDRQFSYKDGLADQQLIESKKGFMPTSNPAEMTATEEQVLPFDGQCLTLEAFMKVVVGANSNFTVVKVMEKNRENAGCYPTEYPRPFDCGALANYLITENSGISPDAPRYAQQAANGSGYDAGGTSGPSESARSSNMTEILLAPPPAFADPRINPDWRVYRRGDRPDNISTDVTQQRAMQQTALKLTAMQEAALQQKTLQQTAPQPALMQQTTVKLTAEQRAAPPEPIELTKGQKQRTELREAIFRLNLSRQKSAPVPDKTQPIYRKPTGSHLTGLSSAPDLVPLQINSRAGDRLIESLVRHMYQCYQPDDSSVQAWVKHYRSVLATRNWLNTAPTNQDQDGSQKPAGNHPGAMTLNIPVLLTLIDIINADLQRSHKDPMRVMIHQMVERRNEQHPTGKVTVTEVYTCEPSVGRDVHILLRDGHFMPLISKEAARKLPK</sequence>
<proteinExistence type="predicted"/>
<protein>
    <submittedName>
        <fullName evidence="2">Uncharacterized protein</fullName>
    </submittedName>
</protein>
<gene>
    <name evidence="2" type="ORF">N5923_14450</name>
</gene>
<feature type="region of interest" description="Disordered" evidence="1">
    <location>
        <begin position="1404"/>
        <end position="1430"/>
    </location>
</feature>
<feature type="compositionally biased region" description="Polar residues" evidence="1">
    <location>
        <begin position="1630"/>
        <end position="1640"/>
    </location>
</feature>
<dbReference type="Proteomes" id="UP001064262">
    <property type="component" value="Unassembled WGS sequence"/>
</dbReference>
<feature type="compositionally biased region" description="Basic and acidic residues" evidence="1">
    <location>
        <begin position="992"/>
        <end position="1002"/>
    </location>
</feature>
<evidence type="ECO:0000313" key="3">
    <source>
        <dbReference type="Proteomes" id="UP001064262"/>
    </source>
</evidence>
<name>A0A9J6PSP7_9GAMM</name>
<feature type="region of interest" description="Disordered" evidence="1">
    <location>
        <begin position="1550"/>
        <end position="1574"/>
    </location>
</feature>
<feature type="region of interest" description="Disordered" evidence="1">
    <location>
        <begin position="983"/>
        <end position="1002"/>
    </location>
</feature>
<dbReference type="RefSeq" id="WP_267142044.1">
    <property type="nucleotide sequence ID" value="NZ_JAODIL010000065.1"/>
</dbReference>
<comment type="caution">
    <text evidence="2">The sequence shown here is derived from an EMBL/GenBank/DDBJ whole genome shotgun (WGS) entry which is preliminary data.</text>
</comment>
<evidence type="ECO:0000256" key="1">
    <source>
        <dbReference type="SAM" id="MobiDB-lite"/>
    </source>
</evidence>
<feature type="region of interest" description="Disordered" evidence="1">
    <location>
        <begin position="1630"/>
        <end position="1649"/>
    </location>
</feature>
<reference evidence="2" key="1">
    <citation type="submission" date="2022-09" db="EMBL/GenBank/DDBJ databases">
        <title>Winslowiella arboricola sp. nov., isolated from bleeding cankers on broadleaf hosts.</title>
        <authorList>
            <person name="Brady C."/>
            <person name="Kaur S."/>
            <person name="Crampton B."/>
            <person name="Maddock D."/>
            <person name="Arnold D."/>
            <person name="Denman S."/>
        </authorList>
    </citation>
    <scope>NUCLEOTIDE SEQUENCE</scope>
    <source>
        <strain evidence="2">BAC 15a-03b</strain>
    </source>
</reference>
<keyword evidence="3" id="KW-1185">Reference proteome</keyword>